<dbReference type="AlphaFoldDB" id="A0A238VSX6"/>
<sequence>MKKYVFIASLFLMFSCNSEKLLVEKGYGLLLDFSKEKINMSKFDFENRSNEIVSLNISNNNLTEIPVFVYELENLRFLWLENNKISNISSDIVKLKKLEKIGLDNTEIKELPSNFHELKNLEYIIYLDNSLTNSQAESMLCSMPEKSAIYLIKEEASKSTYPCN</sequence>
<reference evidence="3 4" key="1">
    <citation type="submission" date="2017-06" db="EMBL/GenBank/DDBJ databases">
        <authorList>
            <person name="Kim H.J."/>
            <person name="Triplett B.A."/>
        </authorList>
    </citation>
    <scope>NUCLEOTIDE SEQUENCE [LARGE SCALE GENOMIC DNA]</scope>
    <source>
        <strain evidence="3 4">DSM 25597</strain>
    </source>
</reference>
<dbReference type="InterPro" id="IPR050216">
    <property type="entry name" value="LRR_domain-containing"/>
</dbReference>
<keyword evidence="2" id="KW-0677">Repeat</keyword>
<evidence type="ECO:0000313" key="3">
    <source>
        <dbReference type="EMBL" id="SNR37338.1"/>
    </source>
</evidence>
<dbReference type="RefSeq" id="WP_089369668.1">
    <property type="nucleotide sequence ID" value="NZ_BMEP01000002.1"/>
</dbReference>
<gene>
    <name evidence="3" type="ORF">SAMN06265376_101310</name>
</gene>
<evidence type="ECO:0000256" key="2">
    <source>
        <dbReference type="ARBA" id="ARBA00022737"/>
    </source>
</evidence>
<dbReference type="PANTHER" id="PTHR48051:SF1">
    <property type="entry name" value="RAS SUPPRESSOR PROTEIN 1"/>
    <property type="match status" value="1"/>
</dbReference>
<dbReference type="Pfam" id="PF12799">
    <property type="entry name" value="LRR_4"/>
    <property type="match status" value="1"/>
</dbReference>
<dbReference type="EMBL" id="FZNY01000001">
    <property type="protein sequence ID" value="SNR37338.1"/>
    <property type="molecule type" value="Genomic_DNA"/>
</dbReference>
<name>A0A238VSX6_9FLAO</name>
<dbReference type="PROSITE" id="PS51257">
    <property type="entry name" value="PROKAR_LIPOPROTEIN"/>
    <property type="match status" value="1"/>
</dbReference>
<proteinExistence type="predicted"/>
<dbReference type="SUPFAM" id="SSF52058">
    <property type="entry name" value="L domain-like"/>
    <property type="match status" value="1"/>
</dbReference>
<evidence type="ECO:0000313" key="4">
    <source>
        <dbReference type="Proteomes" id="UP000198379"/>
    </source>
</evidence>
<dbReference type="PROSITE" id="PS51450">
    <property type="entry name" value="LRR"/>
    <property type="match status" value="1"/>
</dbReference>
<organism evidence="3 4">
    <name type="scientific">Dokdonia pacifica</name>
    <dbReference type="NCBI Taxonomy" id="1627892"/>
    <lineage>
        <taxon>Bacteria</taxon>
        <taxon>Pseudomonadati</taxon>
        <taxon>Bacteroidota</taxon>
        <taxon>Flavobacteriia</taxon>
        <taxon>Flavobacteriales</taxon>
        <taxon>Flavobacteriaceae</taxon>
        <taxon>Dokdonia</taxon>
    </lineage>
</organism>
<dbReference type="Proteomes" id="UP000198379">
    <property type="component" value="Unassembled WGS sequence"/>
</dbReference>
<keyword evidence="1" id="KW-0433">Leucine-rich repeat</keyword>
<dbReference type="InterPro" id="IPR001611">
    <property type="entry name" value="Leu-rich_rpt"/>
</dbReference>
<dbReference type="GO" id="GO:0005737">
    <property type="term" value="C:cytoplasm"/>
    <property type="evidence" value="ECO:0007669"/>
    <property type="project" value="TreeGrafter"/>
</dbReference>
<dbReference type="Gene3D" id="3.80.10.10">
    <property type="entry name" value="Ribonuclease Inhibitor"/>
    <property type="match status" value="1"/>
</dbReference>
<protein>
    <submittedName>
        <fullName evidence="3">Leucine Rich repeat-containing protein</fullName>
    </submittedName>
</protein>
<dbReference type="InterPro" id="IPR032675">
    <property type="entry name" value="LRR_dom_sf"/>
</dbReference>
<dbReference type="PANTHER" id="PTHR48051">
    <property type="match status" value="1"/>
</dbReference>
<evidence type="ECO:0000256" key="1">
    <source>
        <dbReference type="ARBA" id="ARBA00022614"/>
    </source>
</evidence>
<dbReference type="OrthoDB" id="922532at2"/>
<dbReference type="InterPro" id="IPR025875">
    <property type="entry name" value="Leu-rich_rpt_4"/>
</dbReference>
<keyword evidence="4" id="KW-1185">Reference proteome</keyword>
<accession>A0A238VSX6</accession>